<dbReference type="SUPFAM" id="SSF51126">
    <property type="entry name" value="Pectin lyase-like"/>
    <property type="match status" value="1"/>
</dbReference>
<dbReference type="InterPro" id="IPR015151">
    <property type="entry name" value="B-adaptin_app_sub_C"/>
</dbReference>
<keyword evidence="4" id="KW-0653">Protein transport</keyword>
<dbReference type="Gene3D" id="3.30.310.10">
    <property type="entry name" value="TATA-Binding Protein"/>
    <property type="match status" value="1"/>
</dbReference>
<dbReference type="GO" id="GO:0016192">
    <property type="term" value="P:vesicle-mediated transport"/>
    <property type="evidence" value="ECO:0007669"/>
    <property type="project" value="InterPro"/>
</dbReference>
<dbReference type="GO" id="GO:0030131">
    <property type="term" value="C:clathrin adaptor complex"/>
    <property type="evidence" value="ECO:0007669"/>
    <property type="project" value="InterPro"/>
</dbReference>
<gene>
    <name evidence="9" type="primary">g409</name>
    <name evidence="9" type="ORF">C2E20_0409</name>
</gene>
<evidence type="ECO:0000256" key="4">
    <source>
        <dbReference type="ARBA" id="ARBA00022927"/>
    </source>
</evidence>
<dbReference type="Pfam" id="PF01602">
    <property type="entry name" value="Adaptin_N"/>
    <property type="match status" value="1"/>
</dbReference>
<dbReference type="PANTHER" id="PTHR11134">
    <property type="entry name" value="ADAPTOR COMPLEX SUBUNIT BETA FAMILY MEMBER"/>
    <property type="match status" value="1"/>
</dbReference>
<dbReference type="EMBL" id="LHPF02000001">
    <property type="protein sequence ID" value="PSC76860.1"/>
    <property type="molecule type" value="Genomic_DNA"/>
</dbReference>
<dbReference type="Pfam" id="PF09066">
    <property type="entry name" value="B2-adapt-app_C"/>
    <property type="match status" value="1"/>
</dbReference>
<evidence type="ECO:0000313" key="9">
    <source>
        <dbReference type="EMBL" id="PSC76860.1"/>
    </source>
</evidence>
<dbReference type="OrthoDB" id="10254310at2759"/>
<accession>A0A2P6VS27</accession>
<feature type="domain" description="Beta-adaptin appendage C-terminal subdomain" evidence="7">
    <location>
        <begin position="749"/>
        <end position="864"/>
    </location>
</feature>
<dbReference type="InterPro" id="IPR016024">
    <property type="entry name" value="ARM-type_fold"/>
</dbReference>
<dbReference type="GO" id="GO:0006886">
    <property type="term" value="P:intracellular protein transport"/>
    <property type="evidence" value="ECO:0007669"/>
    <property type="project" value="InterPro"/>
</dbReference>
<dbReference type="GO" id="GO:0012505">
    <property type="term" value="C:endomembrane system"/>
    <property type="evidence" value="ECO:0007669"/>
    <property type="project" value="UniProtKB-SubCell"/>
</dbReference>
<keyword evidence="5" id="KW-0472">Membrane</keyword>
<dbReference type="InterPro" id="IPR002553">
    <property type="entry name" value="Clathrin/coatomer_adapt-like_N"/>
</dbReference>
<evidence type="ECO:0000256" key="2">
    <source>
        <dbReference type="ARBA" id="ARBA00006613"/>
    </source>
</evidence>
<reference evidence="9 10" key="1">
    <citation type="journal article" date="2018" name="Plant J.">
        <title>Genome sequences of Chlorella sorokiniana UTEX 1602 and Micractinium conductrix SAG 241.80: implications to maltose excretion by a green alga.</title>
        <authorList>
            <person name="Arriola M.B."/>
            <person name="Velmurugan N."/>
            <person name="Zhang Y."/>
            <person name="Plunkett M.H."/>
            <person name="Hondzo H."/>
            <person name="Barney B.M."/>
        </authorList>
    </citation>
    <scope>NUCLEOTIDE SEQUENCE [LARGE SCALE GENOMIC DNA]</scope>
    <source>
        <strain evidence="9 10">SAG 241.80</strain>
    </source>
</reference>
<dbReference type="STRING" id="554055.A0A2P6VS27"/>
<evidence type="ECO:0000259" key="7">
    <source>
        <dbReference type="Pfam" id="PF09066"/>
    </source>
</evidence>
<keyword evidence="3" id="KW-0813">Transport</keyword>
<evidence type="ECO:0000256" key="1">
    <source>
        <dbReference type="ARBA" id="ARBA00004308"/>
    </source>
</evidence>
<feature type="domain" description="Clathrin/coatomer adaptor adaptin-like N-terminal" evidence="6">
    <location>
        <begin position="28"/>
        <end position="531"/>
    </location>
</feature>
<keyword evidence="10" id="KW-1185">Reference proteome</keyword>
<evidence type="ECO:0000256" key="5">
    <source>
        <dbReference type="ARBA" id="ARBA00023136"/>
    </source>
</evidence>
<evidence type="ECO:0000256" key="3">
    <source>
        <dbReference type="ARBA" id="ARBA00022448"/>
    </source>
</evidence>
<dbReference type="InterPro" id="IPR012334">
    <property type="entry name" value="Pectin_lyas_fold"/>
</dbReference>
<organism evidence="9 10">
    <name type="scientific">Micractinium conductrix</name>
    <dbReference type="NCBI Taxonomy" id="554055"/>
    <lineage>
        <taxon>Eukaryota</taxon>
        <taxon>Viridiplantae</taxon>
        <taxon>Chlorophyta</taxon>
        <taxon>core chlorophytes</taxon>
        <taxon>Trebouxiophyceae</taxon>
        <taxon>Chlorellales</taxon>
        <taxon>Chlorellaceae</taxon>
        <taxon>Chlorella clade</taxon>
        <taxon>Micractinium</taxon>
    </lineage>
</organism>
<dbReference type="SUPFAM" id="SSF48371">
    <property type="entry name" value="ARM repeat"/>
    <property type="match status" value="1"/>
</dbReference>
<dbReference type="Gene3D" id="1.25.10.10">
    <property type="entry name" value="Leucine-rich Repeat Variant"/>
    <property type="match status" value="1"/>
</dbReference>
<comment type="subcellular location">
    <subcellularLocation>
        <location evidence="1">Endomembrane system</location>
    </subcellularLocation>
</comment>
<proteinExistence type="inferred from homology"/>
<evidence type="ECO:0000313" key="10">
    <source>
        <dbReference type="Proteomes" id="UP000239649"/>
    </source>
</evidence>
<sequence length="1484" mass="156730">MAKKPKGEVHEVISALEHLSAQSGSRPDVVQNKRDCFQKLIRYMTQGIDMSAAFVPATKCVALSKHDLPLKKMLYLYLRTAAKQNAAVALLVVQNLLNDCKDLDPTIRGLAVRSMCSLRVPELMENVYGAVDGGLRDAHPYVREAAVMGVLKCYHQDPAGVRMRGLLDRVDTLLTSDGDPQVVANCLYVLQQAGMLEGRVTRQLVISLLNHIRSFSDWAQCFVLELVAGYQPASEGERFDILEVLDFGLNHANSAVVMATAKLFLHYTLGFDTQHQQVLETLKDPLQTLIQGREPEVVHAVLANFLVLAQRYLLAFSSLYPEFFCRPDDPSYLKAQKIEVLIAIADQTNAYDIAEEMTQYVKDSDEDLARAAIRAVGQIALKVPDVNGILDRLLFFLGYEKDYVTAETLVQMTDVLRRYPDAAEACVESIAAIPQESIVEARARAAYLWVVGEYGSQIQDAPYVLEEFTDEFGDEEPPVKLALLTACIKLFFKRPPECRSALGAALAAGVADPAQEVHDKALLYYRLLQQGAGAAQSVVEVQRPMVTSFADTLSAETQDRIFDELNTLSVVYRAPAATFIDAGEAAERYEQDSVDMGLGTAGADKEAEGESALVQAQASLLDLADGGGDGSATPAAASAQAAGGGAAPFSGGGGLSALDDLMSLGGGSSAPLAAAPTAASAASAADLLGGLMGGPGSSAPQAAAAAPQAAAGGGGLSGLEDLLGGLSGSKAAPQPPAAPPASSISLVAQPQLTPQEFQSSWAAWSGGARTFSQQLSGSAVAAVEANGHRDFTAHIAQAHVASFATPREGSAPPYRFLFHAQAARSSARVLVQVTVSKAPPAATAVIKSDSPAAAQHVEELLQTLHPALPPPLAVLLPPRRPTAPSRAPAAASVPATGDDPLAMLGGRAHDWDWSRAGYRDGAAIVPPSKVFDVRAYGAKGDGKADDSQALLDAVAAAEASPGGGVVQLPAGTFLLNRTITITKSNILLRGAGEGATTVYIPSSLTEVQGPKVNWDAAHMHDKSAYSFTEGFISFKGTVQRSANPGTRLSNVRGTVEQGARLIPVYSAARFEPGQWVRIFVNDASTAGECDHLGFCRRRRRRRRRLLARHGSIRTVTDWVFGDGLAPGGALYVAVENNMVSFTARVASKDESSILLDRPLPFPVRKGWTGDVHRLVAPLQNSGVEQLTIRFKWSPAHSHLHDPGYNALEFDGVRNCWVRNVTILDADSGVWLHAVDHSVLEGVTVNVTQPRGSANGHHGISMLHGHCNLVTGFNIAAPYIHDVTVGRVAMLHVFASGGGVDLCLDHHRGGPFANLFSSLDMGIGGRPFASSGLRENGAHAGRGNTFHTLRRASGGPLALPSCHFGPLLTFVGSLTGYPCNHQGWLVVEAPAGNASAAPADLLMPPPCLKGPVPTSCTAGSCIATDGSGCDAYVCLADAGRVCKNVGTSCGNCAVGGATAGCPTGYTCSGQNRCISTVAGRRRYSY</sequence>
<comment type="caution">
    <text evidence="9">The sequence shown here is derived from an EMBL/GenBank/DDBJ whole genome shotgun (WGS) entry which is preliminary data.</text>
</comment>
<dbReference type="InterPro" id="IPR011050">
    <property type="entry name" value="Pectin_lyase_fold/virulence"/>
</dbReference>
<dbReference type="InterPro" id="IPR024535">
    <property type="entry name" value="RHGA/B-epi-like_pectate_lyase"/>
</dbReference>
<dbReference type="Pfam" id="PF12708">
    <property type="entry name" value="Pect-lyase_RHGA_epim"/>
    <property type="match status" value="1"/>
</dbReference>
<evidence type="ECO:0000259" key="8">
    <source>
        <dbReference type="Pfam" id="PF12708"/>
    </source>
</evidence>
<dbReference type="InterPro" id="IPR012295">
    <property type="entry name" value="TBP_dom_sf"/>
</dbReference>
<dbReference type="Proteomes" id="UP000239649">
    <property type="component" value="Unassembled WGS sequence"/>
</dbReference>
<protein>
    <submittedName>
        <fullName evidence="9">Beta-adaptin A</fullName>
    </submittedName>
</protein>
<dbReference type="Gene3D" id="2.160.20.10">
    <property type="entry name" value="Single-stranded right-handed beta-helix, Pectin lyase-like"/>
    <property type="match status" value="1"/>
</dbReference>
<comment type="similarity">
    <text evidence="2">Belongs to the adaptor complexes large subunit family.</text>
</comment>
<evidence type="ECO:0000259" key="6">
    <source>
        <dbReference type="Pfam" id="PF01602"/>
    </source>
</evidence>
<dbReference type="InterPro" id="IPR026739">
    <property type="entry name" value="AP_beta"/>
</dbReference>
<feature type="domain" description="Rhamnogalacturonase A/B/Epimerase-like pectate lyase" evidence="8">
    <location>
        <begin position="931"/>
        <end position="1000"/>
    </location>
</feature>
<name>A0A2P6VS27_9CHLO</name>
<dbReference type="InterPro" id="IPR011989">
    <property type="entry name" value="ARM-like"/>
</dbReference>